<dbReference type="EMBL" id="BMFQ01000001">
    <property type="protein sequence ID" value="GGG38992.1"/>
    <property type="molecule type" value="Genomic_DNA"/>
</dbReference>
<sequence length="323" mass="35404">MKKNTYLMALFFAFFSLTYGQITLIPDAIFETRLVNAGIDTDGAVNGQMLTADANSFTGLLSLSNRGISDLTGIEAFTNITALNVDWNNITNLDLTNNTLLTSVNATGCSLLTSLNVTGLTNLSEMLFAGASLASLDVTTNSGLTFLNIRYNNVTSLDLSQNHIITTVHLKDNGLTYLDLRNGNQDNMIYFDSDDNHNLPCIFFDDSSVIDIDEHIVWFFDDLTLCMVDNEAQCSSCLQTLSINDTIETAFNMYPNPANGLLHITTKLPHAVVSIYSITGKVILTKNLTDTDNLIDVSELASGLYLARFSSDNQIDTKKLVIN</sequence>
<dbReference type="SUPFAM" id="SSF52058">
    <property type="entry name" value="L domain-like"/>
    <property type="match status" value="1"/>
</dbReference>
<protein>
    <recommendedName>
        <fullName evidence="2">Secretion system C-terminal sorting domain-containing protein</fullName>
    </recommendedName>
</protein>
<evidence type="ECO:0000256" key="1">
    <source>
        <dbReference type="ARBA" id="ARBA00022729"/>
    </source>
</evidence>
<dbReference type="Gene3D" id="3.80.10.10">
    <property type="entry name" value="Ribonuclease Inhibitor"/>
    <property type="match status" value="1"/>
</dbReference>
<accession>A0A917GCV7</accession>
<name>A0A917GCV7_9FLAO</name>
<dbReference type="Proteomes" id="UP000625976">
    <property type="component" value="Unassembled WGS sequence"/>
</dbReference>
<dbReference type="InterPro" id="IPR026444">
    <property type="entry name" value="Secre_tail"/>
</dbReference>
<reference evidence="3" key="1">
    <citation type="journal article" date="2014" name="Int. J. Syst. Evol. Microbiol.">
        <title>Complete genome sequence of Corynebacterium casei LMG S-19264T (=DSM 44701T), isolated from a smear-ripened cheese.</title>
        <authorList>
            <consortium name="US DOE Joint Genome Institute (JGI-PGF)"/>
            <person name="Walter F."/>
            <person name="Albersmeier A."/>
            <person name="Kalinowski J."/>
            <person name="Ruckert C."/>
        </authorList>
    </citation>
    <scope>NUCLEOTIDE SEQUENCE</scope>
    <source>
        <strain evidence="3">CGMCC 1.12751</strain>
    </source>
</reference>
<keyword evidence="4" id="KW-1185">Reference proteome</keyword>
<dbReference type="InterPro" id="IPR032675">
    <property type="entry name" value="LRR_dom_sf"/>
</dbReference>
<evidence type="ECO:0000313" key="3">
    <source>
        <dbReference type="EMBL" id="GGG38992.1"/>
    </source>
</evidence>
<dbReference type="NCBIfam" id="TIGR04183">
    <property type="entry name" value="Por_Secre_tail"/>
    <property type="match status" value="1"/>
</dbReference>
<dbReference type="Pfam" id="PF23952">
    <property type="entry name" value="LRR_EndoS"/>
    <property type="match status" value="1"/>
</dbReference>
<keyword evidence="1" id="KW-0732">Signal</keyword>
<feature type="domain" description="Secretion system C-terminal sorting" evidence="2">
    <location>
        <begin position="253"/>
        <end position="322"/>
    </location>
</feature>
<dbReference type="AlphaFoldDB" id="A0A917GCV7"/>
<organism evidence="3 4">
    <name type="scientific">Bizionia arctica</name>
    <dbReference type="NCBI Taxonomy" id="1495645"/>
    <lineage>
        <taxon>Bacteria</taxon>
        <taxon>Pseudomonadati</taxon>
        <taxon>Bacteroidota</taxon>
        <taxon>Flavobacteriia</taxon>
        <taxon>Flavobacteriales</taxon>
        <taxon>Flavobacteriaceae</taxon>
        <taxon>Bizionia</taxon>
    </lineage>
</organism>
<gene>
    <name evidence="3" type="ORF">GCM10010976_08440</name>
</gene>
<dbReference type="RefSeq" id="WP_188462165.1">
    <property type="nucleotide sequence ID" value="NZ_BMFQ01000001.1"/>
</dbReference>
<comment type="caution">
    <text evidence="3">The sequence shown here is derived from an EMBL/GenBank/DDBJ whole genome shotgun (WGS) entry which is preliminary data.</text>
</comment>
<dbReference type="Pfam" id="PF18962">
    <property type="entry name" value="Por_Secre_tail"/>
    <property type="match status" value="1"/>
</dbReference>
<evidence type="ECO:0000259" key="2">
    <source>
        <dbReference type="Pfam" id="PF18962"/>
    </source>
</evidence>
<evidence type="ECO:0000313" key="4">
    <source>
        <dbReference type="Proteomes" id="UP000625976"/>
    </source>
</evidence>
<proteinExistence type="predicted"/>
<reference evidence="3" key="2">
    <citation type="submission" date="2020-09" db="EMBL/GenBank/DDBJ databases">
        <authorList>
            <person name="Sun Q."/>
            <person name="Zhou Y."/>
        </authorList>
    </citation>
    <scope>NUCLEOTIDE SEQUENCE</scope>
    <source>
        <strain evidence="3">CGMCC 1.12751</strain>
    </source>
</reference>